<dbReference type="InterPro" id="IPR000182">
    <property type="entry name" value="GNAT_dom"/>
</dbReference>
<feature type="domain" description="N-acetyltransferase" evidence="1">
    <location>
        <begin position="22"/>
        <end position="181"/>
    </location>
</feature>
<dbReference type="SUPFAM" id="SSF55729">
    <property type="entry name" value="Acyl-CoA N-acyltransferases (Nat)"/>
    <property type="match status" value="1"/>
</dbReference>
<evidence type="ECO:0000313" key="2">
    <source>
        <dbReference type="EMBL" id="XBH05471.1"/>
    </source>
</evidence>
<organism evidence="2">
    <name type="scientific">Singulisphaera sp. Ch08</name>
    <dbReference type="NCBI Taxonomy" id="3120278"/>
    <lineage>
        <taxon>Bacteria</taxon>
        <taxon>Pseudomonadati</taxon>
        <taxon>Planctomycetota</taxon>
        <taxon>Planctomycetia</taxon>
        <taxon>Isosphaerales</taxon>
        <taxon>Isosphaeraceae</taxon>
        <taxon>Singulisphaera</taxon>
    </lineage>
</organism>
<dbReference type="EMBL" id="CP155447">
    <property type="protein sequence ID" value="XBH05471.1"/>
    <property type="molecule type" value="Genomic_DNA"/>
</dbReference>
<dbReference type="Pfam" id="PF13302">
    <property type="entry name" value="Acetyltransf_3"/>
    <property type="match status" value="1"/>
</dbReference>
<evidence type="ECO:0000259" key="1">
    <source>
        <dbReference type="PROSITE" id="PS51186"/>
    </source>
</evidence>
<dbReference type="PANTHER" id="PTHR43792:SF1">
    <property type="entry name" value="N-ACETYLTRANSFERASE DOMAIN-CONTAINING PROTEIN"/>
    <property type="match status" value="1"/>
</dbReference>
<dbReference type="InterPro" id="IPR051531">
    <property type="entry name" value="N-acetyltransferase"/>
</dbReference>
<reference evidence="2" key="1">
    <citation type="submission" date="2024-05" db="EMBL/GenBank/DDBJ databases">
        <title>Planctomycetes of the genus Singulisphaera possess chitinolytic capabilities.</title>
        <authorList>
            <person name="Ivanova A."/>
        </authorList>
    </citation>
    <scope>NUCLEOTIDE SEQUENCE</scope>
    <source>
        <strain evidence="2">Ch08T</strain>
    </source>
</reference>
<accession>A0AAU7CJY1</accession>
<protein>
    <submittedName>
        <fullName evidence="2">GNAT family N-acetyltransferase</fullName>
    </submittedName>
</protein>
<dbReference type="Gene3D" id="3.40.630.30">
    <property type="match status" value="1"/>
</dbReference>
<dbReference type="AlphaFoldDB" id="A0AAU7CJY1"/>
<proteinExistence type="predicted"/>
<name>A0AAU7CJY1_9BACT</name>
<dbReference type="PANTHER" id="PTHR43792">
    <property type="entry name" value="GNAT FAMILY, PUTATIVE (AFU_ORTHOLOGUE AFUA_3G00765)-RELATED-RELATED"/>
    <property type="match status" value="1"/>
</dbReference>
<sequence>MGVNLSDGDGITSDRSLRTDRLLLRPWREADLGPFAAMNADPAVMEFFSKTLNRQESDSLAARFRDLFNRQGYGLWALEVPGIASFIGFVGLHHETFEAPFTPCVEIGWRLAREHWGKGYATEAARAAMRYGFEQLGLDEIVSFTVPENARSWAVMERIGMTRSEADDFDHPALPEGHRLRRHVLYRISKMRHS</sequence>
<dbReference type="PROSITE" id="PS51186">
    <property type="entry name" value="GNAT"/>
    <property type="match status" value="1"/>
</dbReference>
<dbReference type="GO" id="GO:0016747">
    <property type="term" value="F:acyltransferase activity, transferring groups other than amino-acyl groups"/>
    <property type="evidence" value="ECO:0007669"/>
    <property type="project" value="InterPro"/>
</dbReference>
<dbReference type="RefSeq" id="WP_406698293.1">
    <property type="nucleotide sequence ID" value="NZ_CP155447.1"/>
</dbReference>
<gene>
    <name evidence="2" type="ORF">V5E97_05480</name>
</gene>
<dbReference type="InterPro" id="IPR016181">
    <property type="entry name" value="Acyl_CoA_acyltransferase"/>
</dbReference>